<dbReference type="Proteomes" id="UP001159363">
    <property type="component" value="Chromosome 1"/>
</dbReference>
<organism evidence="1 2">
    <name type="scientific">Dryococelus australis</name>
    <dbReference type="NCBI Taxonomy" id="614101"/>
    <lineage>
        <taxon>Eukaryota</taxon>
        <taxon>Metazoa</taxon>
        <taxon>Ecdysozoa</taxon>
        <taxon>Arthropoda</taxon>
        <taxon>Hexapoda</taxon>
        <taxon>Insecta</taxon>
        <taxon>Pterygota</taxon>
        <taxon>Neoptera</taxon>
        <taxon>Polyneoptera</taxon>
        <taxon>Phasmatodea</taxon>
        <taxon>Verophasmatodea</taxon>
        <taxon>Anareolatae</taxon>
        <taxon>Phasmatidae</taxon>
        <taxon>Eurycanthinae</taxon>
        <taxon>Dryococelus</taxon>
    </lineage>
</organism>
<dbReference type="EMBL" id="JARBHB010000001">
    <property type="protein sequence ID" value="KAJ8896464.1"/>
    <property type="molecule type" value="Genomic_DNA"/>
</dbReference>
<evidence type="ECO:0008006" key="3">
    <source>
        <dbReference type="Google" id="ProtNLM"/>
    </source>
</evidence>
<evidence type="ECO:0000313" key="1">
    <source>
        <dbReference type="EMBL" id="KAJ8896464.1"/>
    </source>
</evidence>
<comment type="caution">
    <text evidence="1">The sequence shown here is derived from an EMBL/GenBank/DDBJ whole genome shotgun (WGS) entry which is preliminary data.</text>
</comment>
<name>A0ABQ9IIC2_9NEOP</name>
<proteinExistence type="predicted"/>
<keyword evidence="2" id="KW-1185">Reference proteome</keyword>
<evidence type="ECO:0000313" key="2">
    <source>
        <dbReference type="Proteomes" id="UP001159363"/>
    </source>
</evidence>
<reference evidence="1 2" key="1">
    <citation type="submission" date="2023-02" db="EMBL/GenBank/DDBJ databases">
        <title>LHISI_Scaffold_Assembly.</title>
        <authorList>
            <person name="Stuart O.P."/>
            <person name="Cleave R."/>
            <person name="Magrath M.J.L."/>
            <person name="Mikheyev A.S."/>
        </authorList>
    </citation>
    <scope>NUCLEOTIDE SEQUENCE [LARGE SCALE GENOMIC DNA]</scope>
    <source>
        <strain evidence="1">Daus_M_001</strain>
        <tissue evidence="1">Leg muscle</tissue>
    </source>
</reference>
<sequence length="208" mass="25640">MPLPVFHGKGHGVPERFTETCKELLFKIYLHLNLWIETAQRQLGEKALQWWRKYRESIETWQEFTECLQERFGRVNLLTELTEELYSRTKADREEREIFIRRSIQLYRWLHPEENGHAHWDDIGNDRDVNEWEPEGWQPLAQPRERTREEVYVPPKILHQEPLRKPMINWQNWGQPQVIHWKRHFSTVSLPQEQWVESRKEERQRHFL</sequence>
<protein>
    <recommendedName>
        <fullName evidence="3">Retrotransposon gag domain-containing protein</fullName>
    </recommendedName>
</protein>
<accession>A0ABQ9IIC2</accession>
<gene>
    <name evidence="1" type="ORF">PR048_001808</name>
</gene>